<evidence type="ECO:0000256" key="3">
    <source>
        <dbReference type="ARBA" id="ARBA00038201"/>
    </source>
</evidence>
<comment type="subcellular location">
    <subcellularLocation>
        <location evidence="1">Endomembrane system</location>
        <topology evidence="1">Peripheral membrane protein</topology>
    </subcellularLocation>
</comment>
<accession>A0A1E4SXT7</accession>
<evidence type="ECO:0000313" key="7">
    <source>
        <dbReference type="Proteomes" id="UP000094801"/>
    </source>
</evidence>
<dbReference type="GO" id="GO:0012505">
    <property type="term" value="C:endomembrane system"/>
    <property type="evidence" value="ECO:0007669"/>
    <property type="project" value="UniProtKB-SubCell"/>
</dbReference>
<organism evidence="6 7">
    <name type="scientific">[Candida] arabinofermentans NRRL YB-2248</name>
    <dbReference type="NCBI Taxonomy" id="983967"/>
    <lineage>
        <taxon>Eukaryota</taxon>
        <taxon>Fungi</taxon>
        <taxon>Dikarya</taxon>
        <taxon>Ascomycota</taxon>
        <taxon>Saccharomycotina</taxon>
        <taxon>Pichiomycetes</taxon>
        <taxon>Pichiales</taxon>
        <taxon>Pichiaceae</taxon>
        <taxon>Ogataea</taxon>
        <taxon>Ogataea/Candida clade</taxon>
    </lineage>
</organism>
<keyword evidence="7" id="KW-1185">Reference proteome</keyword>
<dbReference type="InterPro" id="IPR019452">
    <property type="entry name" value="VPS39/TGF_beta_rcpt-assoc_1"/>
</dbReference>
<sequence length="985" mass="114030">MVVVIKPFSSLNVSLGNGKITSSNVINDLLFIGLNNSQLLVYQLNGSIVANDDHGLQLEDLNLIQSLKLSGNILQIEFLKSLNYFIVLLSNSIVEVYNLDDFKLIDKFDELKFNLLTTWSDDEELDDINKGLQLDSIDEQDTEYLNDNDNDSISLATVHFEKGVGGEEKFTKIRSNYNFICLVSKRNIVILRWLGKKFNSKFEFKLNDKIQLVEFLTYDILIVVLKNGDIVKLNLLNGQMNNIQIQFLNSQLNNNQRSFFFNNSTTSLIEIFKANNDQQLVILKDNNLIKLNNDLELINYRRKSFHSIDFKNPIILANKFQFLKYWFPYLVLIYPTCIELRNLENGSIVQQTTIDMNSIVDVKFTQKFLLIITNTKILKFIKSDYDSQLKQFEDAKDYNNAINLIEKLNPLLLSTDCADFNHSPKQIKFLKLRQFQLMKATELLKHNKFEKAFHLFIEFMAPPNLVLDNLPESISRTLTNDDDYTQYIQQQQQQQPPPPSPLRSDSGSPSSPTRLRTRSSKDSLNSSSVAATNHDNSKLINLLITYLTDTRRKLTRLLDPDSPKFQWHGYQISLELYDLNTNGIDGKLFDSLELIDDYLFHSYLATNPKMIGPLLRISNYCNFEKTEKSLLGLKMYSELIDFYYCRSKHASALELLNKLCFEENKGFKLEFMIRYLQKLSNSELELIFIFSKKLIEINPDEYFKLIFMNDSIECESLNKFKVLDYLAENGWMELQIIYLEYLIFEINETNNKFCNRLIELYLLDVTTTTDKSKLVFEKVSKVYELNAYSPSLAVKKLNSLGDKNSTILRLLIHPLSLLNKQDEVLNILVNEIGDNSLAIQHCLKIYKKDKDLGVKLFDKLIDLHISNNNRDSIVEILNHNLNFLDPISILQKLPNDLEVEKLTEFLNFNLRNLNSNLKSSIIASELLNVQLINLKLDKLNQDKQNTRLDSNSKCVVCDKTFNANSILSFYPNGTIVHYGCSKYYS</sequence>
<evidence type="ECO:0000313" key="6">
    <source>
        <dbReference type="EMBL" id="ODV84309.1"/>
    </source>
</evidence>
<dbReference type="InterPro" id="IPR019453">
    <property type="entry name" value="VPS39/TGFA1_Znf"/>
</dbReference>
<dbReference type="InterPro" id="IPR036322">
    <property type="entry name" value="WD40_repeat_dom_sf"/>
</dbReference>
<dbReference type="GO" id="GO:0034058">
    <property type="term" value="P:endosomal vesicle fusion"/>
    <property type="evidence" value="ECO:0007669"/>
    <property type="project" value="TreeGrafter"/>
</dbReference>
<dbReference type="Pfam" id="PF10366">
    <property type="entry name" value="Vps39_1"/>
    <property type="match status" value="1"/>
</dbReference>
<feature type="region of interest" description="Disordered" evidence="4">
    <location>
        <begin position="488"/>
        <end position="530"/>
    </location>
</feature>
<dbReference type="InterPro" id="IPR032914">
    <property type="entry name" value="Vam6/VPS39/TRAP1"/>
</dbReference>
<feature type="domain" description="CNH" evidence="5">
    <location>
        <begin position="17"/>
        <end position="369"/>
    </location>
</feature>
<dbReference type="SUPFAM" id="SSF50978">
    <property type="entry name" value="WD40 repeat-like"/>
    <property type="match status" value="1"/>
</dbReference>
<dbReference type="PANTHER" id="PTHR12894:SF49">
    <property type="entry name" value="VAM6_VPS39-LIKE PROTEIN"/>
    <property type="match status" value="1"/>
</dbReference>
<dbReference type="Pfam" id="PF00780">
    <property type="entry name" value="CNH"/>
    <property type="match status" value="1"/>
</dbReference>
<evidence type="ECO:0000256" key="4">
    <source>
        <dbReference type="SAM" id="MobiDB-lite"/>
    </source>
</evidence>
<dbReference type="GO" id="GO:0000329">
    <property type="term" value="C:fungal-type vacuole membrane"/>
    <property type="evidence" value="ECO:0007669"/>
    <property type="project" value="TreeGrafter"/>
</dbReference>
<dbReference type="Pfam" id="PF10367">
    <property type="entry name" value="zf-Vps39_C"/>
    <property type="match status" value="1"/>
</dbReference>
<dbReference type="Proteomes" id="UP000094801">
    <property type="component" value="Unassembled WGS sequence"/>
</dbReference>
<name>A0A1E4SXT7_9ASCO</name>
<evidence type="ECO:0000256" key="1">
    <source>
        <dbReference type="ARBA" id="ARBA00004184"/>
    </source>
</evidence>
<dbReference type="EMBL" id="KV453857">
    <property type="protein sequence ID" value="ODV84309.1"/>
    <property type="molecule type" value="Genomic_DNA"/>
</dbReference>
<dbReference type="InterPro" id="IPR001180">
    <property type="entry name" value="CNH_dom"/>
</dbReference>
<comment type="similarity">
    <text evidence="3">Belongs to the VAM6/VPS39 family.</text>
</comment>
<dbReference type="GO" id="GO:0006914">
    <property type="term" value="P:autophagy"/>
    <property type="evidence" value="ECO:0007669"/>
    <property type="project" value="TreeGrafter"/>
</dbReference>
<dbReference type="AlphaFoldDB" id="A0A1E4SXT7"/>
<keyword evidence="2" id="KW-0472">Membrane</keyword>
<evidence type="ECO:0000256" key="2">
    <source>
        <dbReference type="ARBA" id="ARBA00023136"/>
    </source>
</evidence>
<dbReference type="STRING" id="983967.A0A1E4SXT7"/>
<proteinExistence type="inferred from homology"/>
<dbReference type="PROSITE" id="PS50219">
    <property type="entry name" value="CNH"/>
    <property type="match status" value="1"/>
</dbReference>
<gene>
    <name evidence="6" type="ORF">CANARDRAFT_8663</name>
</gene>
<evidence type="ECO:0000259" key="5">
    <source>
        <dbReference type="PROSITE" id="PS50219"/>
    </source>
</evidence>
<protein>
    <recommendedName>
        <fullName evidence="5">CNH domain-containing protein</fullName>
    </recommendedName>
</protein>
<dbReference type="OrthoDB" id="5325112at2759"/>
<feature type="compositionally biased region" description="Low complexity" evidence="4">
    <location>
        <begin position="502"/>
        <end position="514"/>
    </location>
</feature>
<reference evidence="7" key="1">
    <citation type="submission" date="2016-04" db="EMBL/GenBank/DDBJ databases">
        <title>Comparative genomics of biotechnologically important yeasts.</title>
        <authorList>
            <consortium name="DOE Joint Genome Institute"/>
            <person name="Riley R."/>
            <person name="Haridas S."/>
            <person name="Wolfe K.H."/>
            <person name="Lopes M.R."/>
            <person name="Hittinger C.T."/>
            <person name="Goker M."/>
            <person name="Salamov A."/>
            <person name="Wisecaver J."/>
            <person name="Long T.M."/>
            <person name="Aerts A.L."/>
            <person name="Barry K."/>
            <person name="Choi C."/>
            <person name="Clum A."/>
            <person name="Coughlan A.Y."/>
            <person name="Deshpande S."/>
            <person name="Douglass A.P."/>
            <person name="Hanson S.J."/>
            <person name="Klenk H.-P."/>
            <person name="Labutti K."/>
            <person name="Lapidus A."/>
            <person name="Lindquist E."/>
            <person name="Lipzen A."/>
            <person name="Meier-Kolthoff J.P."/>
            <person name="Ohm R.A."/>
            <person name="Otillar R.P."/>
            <person name="Pangilinan J."/>
            <person name="Peng Y."/>
            <person name="Rokas A."/>
            <person name="Rosa C.A."/>
            <person name="Scheuner C."/>
            <person name="Sibirny A.A."/>
            <person name="Slot J.C."/>
            <person name="Stielow J.B."/>
            <person name="Sun H."/>
            <person name="Kurtzman C.P."/>
            <person name="Blackwell M."/>
            <person name="Grigoriev I.V."/>
            <person name="Jeffries T.W."/>
        </authorList>
    </citation>
    <scope>NUCLEOTIDE SEQUENCE [LARGE SCALE GENOMIC DNA]</scope>
    <source>
        <strain evidence="7">NRRL YB-2248</strain>
    </source>
</reference>
<dbReference type="PANTHER" id="PTHR12894">
    <property type="entry name" value="CNH DOMAIN CONTAINING"/>
    <property type="match status" value="1"/>
</dbReference>